<dbReference type="GeneID" id="41323179"/>
<dbReference type="EMBL" id="LVVT01000001">
    <property type="protein sequence ID" value="TQS84790.1"/>
    <property type="molecule type" value="Genomic_DNA"/>
</dbReference>
<name>A0A8J8PF98_9ARCH</name>
<dbReference type="AlphaFoldDB" id="A0A8J8PF98"/>
<organism evidence="1 2">
    <name type="scientific">Candidatus Methanomassiliicoccus intestinalis</name>
    <dbReference type="NCBI Taxonomy" id="1406512"/>
    <lineage>
        <taxon>Archaea</taxon>
        <taxon>Methanobacteriati</taxon>
        <taxon>Thermoplasmatota</taxon>
        <taxon>Thermoplasmata</taxon>
        <taxon>Methanomassiliicoccales</taxon>
        <taxon>Methanomassiliicoccaceae</taxon>
        <taxon>Methanomassiliicoccus</taxon>
    </lineage>
</organism>
<dbReference type="OMA" id="GHDCHSI"/>
<sequence length="264" mass="29435">MVNYKDVPMAVGKMRVYDFGDIKLHAYQTNDPIDDEVFVIEKNKRAVVIELPCFKNNIEELTKYIDSNGIRVEGKMIAYHAAGSSFIPNVKNYGTKTSIDYNSVGGGKALIENFTGAFGDAFDCGIPSIDEIMTPGKVNIAGIEMNIVSTPDAYNIEIESIKSVYIHMMGHDCHSIVAGTNHADAMINELQNYIDRDFSLILTSHYTPENLKDAEEKIAYLKNIKGIASKCSSAEQFKEKIRETYPQYSGGNYLDMTAGFFFPE</sequence>
<gene>
    <name evidence="1" type="ORF">A3207_01815</name>
</gene>
<dbReference type="Proteomes" id="UP000752814">
    <property type="component" value="Unassembled WGS sequence"/>
</dbReference>
<dbReference type="RefSeq" id="WP_020448650.1">
    <property type="nucleotide sequence ID" value="NZ_CAYAYE010000015.1"/>
</dbReference>
<protein>
    <submittedName>
        <fullName evidence="1">Uncharacterized protein</fullName>
    </submittedName>
</protein>
<reference evidence="1" key="1">
    <citation type="submission" date="2016-03" db="EMBL/GenBank/DDBJ databases">
        <authorList>
            <person name="Borrel G."/>
            <person name="Mccann A."/>
            <person name="O'Toole P.W."/>
        </authorList>
    </citation>
    <scope>NUCLEOTIDE SEQUENCE</scope>
    <source>
        <strain evidence="1">183</strain>
    </source>
</reference>
<evidence type="ECO:0000313" key="1">
    <source>
        <dbReference type="EMBL" id="TQS84790.1"/>
    </source>
</evidence>
<accession>A0A8J8PF98</accession>
<proteinExistence type="predicted"/>
<evidence type="ECO:0000313" key="2">
    <source>
        <dbReference type="Proteomes" id="UP000752814"/>
    </source>
</evidence>
<comment type="caution">
    <text evidence="1">The sequence shown here is derived from an EMBL/GenBank/DDBJ whole genome shotgun (WGS) entry which is preliminary data.</text>
</comment>